<dbReference type="STRING" id="1075417.SAMN05421823_103189"/>
<evidence type="ECO:0000256" key="3">
    <source>
        <dbReference type="ARBA" id="ARBA00023237"/>
    </source>
</evidence>
<feature type="domain" description="TonB-dependent receptor plug" evidence="7">
    <location>
        <begin position="135"/>
        <end position="228"/>
    </location>
</feature>
<evidence type="ECO:0000256" key="1">
    <source>
        <dbReference type="ARBA" id="ARBA00004442"/>
    </source>
</evidence>
<name>A0A1G9DN33_9BACT</name>
<feature type="signal peptide" evidence="5">
    <location>
        <begin position="1"/>
        <end position="19"/>
    </location>
</feature>
<dbReference type="SUPFAM" id="SSF49464">
    <property type="entry name" value="Carboxypeptidase regulatory domain-like"/>
    <property type="match status" value="1"/>
</dbReference>
<dbReference type="RefSeq" id="WP_089681173.1">
    <property type="nucleotide sequence ID" value="NZ_FNFO01000003.1"/>
</dbReference>
<dbReference type="Pfam" id="PF00593">
    <property type="entry name" value="TonB_dep_Rec_b-barrel"/>
    <property type="match status" value="1"/>
</dbReference>
<reference evidence="8 9" key="1">
    <citation type="submission" date="2016-10" db="EMBL/GenBank/DDBJ databases">
        <authorList>
            <person name="de Groot N.N."/>
        </authorList>
    </citation>
    <scope>NUCLEOTIDE SEQUENCE [LARGE SCALE GENOMIC DNA]</scope>
    <source>
        <strain evidence="8 9">DSM 25186</strain>
    </source>
</reference>
<dbReference type="Pfam" id="PF13715">
    <property type="entry name" value="CarbopepD_reg_2"/>
    <property type="match status" value="1"/>
</dbReference>
<organism evidence="8 9">
    <name type="scientific">Catalinimonas alkaloidigena</name>
    <dbReference type="NCBI Taxonomy" id="1075417"/>
    <lineage>
        <taxon>Bacteria</taxon>
        <taxon>Pseudomonadati</taxon>
        <taxon>Bacteroidota</taxon>
        <taxon>Cytophagia</taxon>
        <taxon>Cytophagales</taxon>
        <taxon>Catalimonadaceae</taxon>
        <taxon>Catalinimonas</taxon>
    </lineage>
</organism>
<gene>
    <name evidence="8" type="ORF">SAMN05421823_103189</name>
</gene>
<dbReference type="Gene3D" id="2.60.40.1120">
    <property type="entry name" value="Carboxypeptidase-like, regulatory domain"/>
    <property type="match status" value="1"/>
</dbReference>
<dbReference type="PANTHER" id="PTHR40980">
    <property type="entry name" value="PLUG DOMAIN-CONTAINING PROTEIN"/>
    <property type="match status" value="1"/>
</dbReference>
<protein>
    <submittedName>
        <fullName evidence="8">TonB-dependent receptor</fullName>
    </submittedName>
</protein>
<dbReference type="EMBL" id="FNFO01000003">
    <property type="protein sequence ID" value="SDK65297.1"/>
    <property type="molecule type" value="Genomic_DNA"/>
</dbReference>
<dbReference type="InterPro" id="IPR012910">
    <property type="entry name" value="Plug_dom"/>
</dbReference>
<evidence type="ECO:0000259" key="7">
    <source>
        <dbReference type="Pfam" id="PF07715"/>
    </source>
</evidence>
<proteinExistence type="inferred from homology"/>
<evidence type="ECO:0000256" key="4">
    <source>
        <dbReference type="RuleBase" id="RU003357"/>
    </source>
</evidence>
<keyword evidence="8" id="KW-0675">Receptor</keyword>
<evidence type="ECO:0000256" key="5">
    <source>
        <dbReference type="SAM" id="SignalP"/>
    </source>
</evidence>
<dbReference type="InterPro" id="IPR008969">
    <property type="entry name" value="CarboxyPept-like_regulatory"/>
</dbReference>
<dbReference type="InterPro" id="IPR037066">
    <property type="entry name" value="Plug_dom_sf"/>
</dbReference>
<keyword evidence="4" id="KW-0798">TonB box</keyword>
<dbReference type="OrthoDB" id="9768470at2"/>
<accession>A0A1G9DN33</accession>
<dbReference type="InterPro" id="IPR036942">
    <property type="entry name" value="Beta-barrel_TonB_sf"/>
</dbReference>
<comment type="subcellular location">
    <subcellularLocation>
        <location evidence="1 4">Cell outer membrane</location>
    </subcellularLocation>
</comment>
<dbReference type="InterPro" id="IPR000531">
    <property type="entry name" value="Beta-barrel_TonB"/>
</dbReference>
<evidence type="ECO:0000259" key="6">
    <source>
        <dbReference type="Pfam" id="PF00593"/>
    </source>
</evidence>
<dbReference type="SUPFAM" id="SSF56935">
    <property type="entry name" value="Porins"/>
    <property type="match status" value="1"/>
</dbReference>
<keyword evidence="3" id="KW-0998">Cell outer membrane</keyword>
<comment type="similarity">
    <text evidence="4">Belongs to the TonB-dependent receptor family.</text>
</comment>
<evidence type="ECO:0000313" key="8">
    <source>
        <dbReference type="EMBL" id="SDK65297.1"/>
    </source>
</evidence>
<dbReference type="Proteomes" id="UP000198510">
    <property type="component" value="Unassembled WGS sequence"/>
</dbReference>
<dbReference type="Pfam" id="PF07715">
    <property type="entry name" value="Plug"/>
    <property type="match status" value="1"/>
</dbReference>
<dbReference type="Gene3D" id="2.40.170.20">
    <property type="entry name" value="TonB-dependent receptor, beta-barrel domain"/>
    <property type="match status" value="1"/>
</dbReference>
<dbReference type="AlphaFoldDB" id="A0A1G9DN33"/>
<evidence type="ECO:0000313" key="9">
    <source>
        <dbReference type="Proteomes" id="UP000198510"/>
    </source>
</evidence>
<feature type="domain" description="TonB-dependent receptor-like beta-barrel" evidence="6">
    <location>
        <begin position="484"/>
        <end position="914"/>
    </location>
</feature>
<feature type="chain" id="PRO_5011638272" evidence="5">
    <location>
        <begin position="20"/>
        <end position="957"/>
    </location>
</feature>
<sequence>MNKVVLILLTLGISWSALAQNGKIAGKVIDQNTGEELIGVSVVIDGTTNGASTDLDGSYVISAEPGTYNVTVSYVSFQSKKFNNVVIKAGETTPLNITLAEETQTLNEVVVVAEYERESTDALLVERKNALQVSDGLAREFIAKTPDRLSSDVIKRVSGASIQDNKFAIVRGLNDRYNTAFLNGAPLPSTESDRKAFSFDLFPSNLLDNINIVKTATPDLPADFAGGVIQLKTRDIPTENFFSISAGPRFNTITTFKEFYKSPQGSLDFLGMNDGSRDLPSNLPSSDTWRQENLNSNPIQAAQYATQFRNDWALTRIPSIAPGYSAQINGGFSKPVFGNDFGAIFSITNNNDYSYSQSPQQRFLNPSAPGERYVLRQRFLDDRYSHNVTTGFLLNLAYKLGDNHKFGLKNSLNYTTDDLVVRRGGYRDLQISQEQESSIRWYTNNRLFTSQFTGEHFLPGSKLKIDWLGGVSSIYRTVPSLRRQVYTRTNRPDDPSDDGRTFVAAIQRNGTSTTSGGNFFSSNTDETAYTLKLDLSRKFDQLRTEVKVGAFYVDRQRAFAARELGFTQFDPPGTLRFNSDLLNLPVDQIFDPANLGYQISAEGDTVAGGFRIFDATLPNNSYDAGSVTKASYAMLNNQITERLRLIWGVRMESYNQTLSGFGRNSQPVTVDSTVIDWLPSANLIFSLTSKSNVRLSFSQTVSRPEYRELAPFSFYDYTDNFTTNGNPALERTKITNGDVRYELFPRSGEVISISGFYKHFNGPIERVQLLPNEVTFVNATQAINYGGEVELRTRLNKFLFLPQSQLLSYFTVSANLALIKSEVSFEDADPSIKELVIQKRPLQGQSPYVFNASVVFDEPTLNLSVSASYNRVGPRIFIAGTFEDPTILENPRNVLDLQVSRTFFEKLNLRLNVRDVLANKFIFYYDNNANEKYDSYDDAFIERTVGTGVTFTASYNF</sequence>
<keyword evidence="2 4" id="KW-0472">Membrane</keyword>
<dbReference type="Gene3D" id="2.170.130.10">
    <property type="entry name" value="TonB-dependent receptor, plug domain"/>
    <property type="match status" value="1"/>
</dbReference>
<evidence type="ECO:0000256" key="2">
    <source>
        <dbReference type="ARBA" id="ARBA00023136"/>
    </source>
</evidence>
<dbReference type="GO" id="GO:0009279">
    <property type="term" value="C:cell outer membrane"/>
    <property type="evidence" value="ECO:0007669"/>
    <property type="project" value="UniProtKB-SubCell"/>
</dbReference>
<keyword evidence="9" id="KW-1185">Reference proteome</keyword>
<keyword evidence="5" id="KW-0732">Signal</keyword>
<dbReference type="PANTHER" id="PTHR40980:SF5">
    <property type="entry name" value="TONB-DEPENDENT RECEPTOR"/>
    <property type="match status" value="1"/>
</dbReference>